<dbReference type="SUPFAM" id="SSF81271">
    <property type="entry name" value="TGS-like"/>
    <property type="match status" value="1"/>
</dbReference>
<feature type="non-terminal residue" evidence="1">
    <location>
        <position position="133"/>
    </location>
</feature>
<dbReference type="Gene3D" id="3.10.20.30">
    <property type="match status" value="1"/>
</dbReference>
<dbReference type="SUPFAM" id="SSF55186">
    <property type="entry name" value="ThrRS/AlaRS common domain"/>
    <property type="match status" value="1"/>
</dbReference>
<evidence type="ECO:0000313" key="1">
    <source>
        <dbReference type="EMBL" id="EJW95979.1"/>
    </source>
</evidence>
<organism evidence="1">
    <name type="scientific">gut metagenome</name>
    <dbReference type="NCBI Taxonomy" id="749906"/>
    <lineage>
        <taxon>unclassified sequences</taxon>
        <taxon>metagenomes</taxon>
        <taxon>organismal metagenomes</taxon>
    </lineage>
</organism>
<dbReference type="AlphaFoldDB" id="J9G943"/>
<name>J9G943_9ZZZZ</name>
<protein>
    <submittedName>
        <fullName evidence="1">Threonyl-tRNA synthetase</fullName>
    </submittedName>
</protein>
<keyword evidence="1" id="KW-0436">Ligase</keyword>
<reference evidence="1" key="1">
    <citation type="journal article" date="2012" name="PLoS ONE">
        <title>Gene sets for utilization of primary and secondary nutrition supplies in the distal gut of endangered iberian lynx.</title>
        <authorList>
            <person name="Alcaide M."/>
            <person name="Messina E."/>
            <person name="Richter M."/>
            <person name="Bargiela R."/>
            <person name="Peplies J."/>
            <person name="Huws S.A."/>
            <person name="Newbold C.J."/>
            <person name="Golyshin P.N."/>
            <person name="Simon M.A."/>
            <person name="Lopez G."/>
            <person name="Yakimov M.M."/>
            <person name="Ferrer M."/>
        </authorList>
    </citation>
    <scope>NUCLEOTIDE SEQUENCE</scope>
</reference>
<comment type="caution">
    <text evidence="1">The sequence shown here is derived from an EMBL/GenBank/DDBJ whole genome shotgun (WGS) entry which is preliminary data.</text>
</comment>
<keyword evidence="1" id="KW-0030">Aminoacyl-tRNA synthetase</keyword>
<sequence>MLLWTMPNGQKRQVEEGSTLLPFAKDFAAAYGSPIVEGLFNNKAVDLQRPIYDDGVVDFIEVNDEQGMRVYTRTLLFMALTAAQRLYPKAALEVRNTLGSALYLADMSKHKLTEQEIKNIEAEMKRMAAEKTA</sequence>
<dbReference type="GO" id="GO:0000166">
    <property type="term" value="F:nucleotide binding"/>
    <property type="evidence" value="ECO:0007669"/>
    <property type="project" value="InterPro"/>
</dbReference>
<dbReference type="EMBL" id="AMCI01005514">
    <property type="protein sequence ID" value="EJW95979.1"/>
    <property type="molecule type" value="Genomic_DNA"/>
</dbReference>
<proteinExistence type="predicted"/>
<dbReference type="InterPro" id="IPR018163">
    <property type="entry name" value="Thr/Ala-tRNA-synth_IIc_edit"/>
</dbReference>
<accession>J9G943</accession>
<dbReference type="GO" id="GO:0004812">
    <property type="term" value="F:aminoacyl-tRNA ligase activity"/>
    <property type="evidence" value="ECO:0007669"/>
    <property type="project" value="UniProtKB-KW"/>
</dbReference>
<dbReference type="InterPro" id="IPR012675">
    <property type="entry name" value="Beta-grasp_dom_sf"/>
</dbReference>
<dbReference type="InterPro" id="IPR012676">
    <property type="entry name" value="TGS-like"/>
</dbReference>
<dbReference type="Gene3D" id="3.30.980.10">
    <property type="entry name" value="Threonyl-trna Synthetase, Chain A, domain 2"/>
    <property type="match status" value="1"/>
</dbReference>
<gene>
    <name evidence="1" type="ORF">EVA_15914</name>
</gene>
<dbReference type="CDD" id="cd01667">
    <property type="entry name" value="TGS_ThrRS"/>
    <property type="match status" value="1"/>
</dbReference>